<name>A0A077M2D7_9MICO</name>
<accession>A0A077M2D7</accession>
<dbReference type="AlphaFoldDB" id="A0A077M2D7"/>
<proteinExistence type="predicted"/>
<evidence type="ECO:0000313" key="2">
    <source>
        <dbReference type="Proteomes" id="UP000035721"/>
    </source>
</evidence>
<dbReference type="EMBL" id="CAJB01000208">
    <property type="protein sequence ID" value="CCH78404.1"/>
    <property type="molecule type" value="Genomic_DNA"/>
</dbReference>
<dbReference type="Proteomes" id="UP000035721">
    <property type="component" value="Unassembled WGS sequence"/>
</dbReference>
<protein>
    <submittedName>
        <fullName evidence="1">Uncharacterized protein</fullName>
    </submittedName>
</protein>
<evidence type="ECO:0000313" key="1">
    <source>
        <dbReference type="EMBL" id="CCH78404.1"/>
    </source>
</evidence>
<sequence>MNPSQARAQASRALFEPRELRDQLAERLAHTARKGYAPSPALQVAVLRGRRADRRDVLARARLLATAGPARRPGACEPRHVTSSWPEGIPASATRVAAGVRTPTIWASVVGSPDKAWAGRAGATPPTLRTRDMPILGTRDMPILRTRARL</sequence>
<comment type="caution">
    <text evidence="1">The sequence shown here is derived from an EMBL/GenBank/DDBJ whole genome shotgun (WGS) entry which is preliminary data.</text>
</comment>
<organism evidence="1 2">
    <name type="scientific">Nostocoides japonicum T1-X7</name>
    <dbReference type="NCBI Taxonomy" id="1194083"/>
    <lineage>
        <taxon>Bacteria</taxon>
        <taxon>Bacillati</taxon>
        <taxon>Actinomycetota</taxon>
        <taxon>Actinomycetes</taxon>
        <taxon>Micrococcales</taxon>
        <taxon>Intrasporangiaceae</taxon>
        <taxon>Nostocoides</taxon>
    </lineage>
</organism>
<keyword evidence="2" id="KW-1185">Reference proteome</keyword>
<gene>
    <name evidence="1" type="ORF">BN12_2860003</name>
</gene>
<reference evidence="1 2" key="1">
    <citation type="journal article" date="2013" name="ISME J.">
        <title>A metabolic model for members of the genus Tetrasphaera involved in enhanced biological phosphorus removal.</title>
        <authorList>
            <person name="Kristiansen R."/>
            <person name="Nguyen H.T.T."/>
            <person name="Saunders A.M."/>
            <person name="Nielsen J.L."/>
            <person name="Wimmer R."/>
            <person name="Le V.Q."/>
            <person name="McIlroy S.J."/>
            <person name="Petrovski S."/>
            <person name="Seviour R.J."/>
            <person name="Calteau A."/>
            <person name="Nielsen K.L."/>
            <person name="Nielsen P.H."/>
        </authorList>
    </citation>
    <scope>NUCLEOTIDE SEQUENCE [LARGE SCALE GENOMIC DNA]</scope>
    <source>
        <strain evidence="1 2">T1-X7</strain>
    </source>
</reference>